<dbReference type="InterPro" id="IPR043129">
    <property type="entry name" value="ATPase_NBD"/>
</dbReference>
<keyword evidence="5" id="KW-0067">ATP-binding</keyword>
<dbReference type="GO" id="GO:0005829">
    <property type="term" value="C:cytosol"/>
    <property type="evidence" value="ECO:0007669"/>
    <property type="project" value="TreeGrafter"/>
</dbReference>
<evidence type="ECO:0000256" key="4">
    <source>
        <dbReference type="ARBA" id="ARBA00022777"/>
    </source>
</evidence>
<keyword evidence="3" id="KW-0547">Nucleotide-binding</keyword>
<dbReference type="AlphaFoldDB" id="A0A402DWJ4"/>
<dbReference type="PANTHER" id="PTHR10196">
    <property type="entry name" value="SUGAR KINASE"/>
    <property type="match status" value="1"/>
</dbReference>
<dbReference type="GO" id="GO:0008993">
    <property type="term" value="F:rhamnulokinase activity"/>
    <property type="evidence" value="ECO:0007669"/>
    <property type="project" value="InterPro"/>
</dbReference>
<protein>
    <submittedName>
        <fullName evidence="10">Carbohydrate kinase</fullName>
    </submittedName>
</protein>
<proteinExistence type="inferred from homology"/>
<feature type="domain" description="Carbohydrate kinase FGGY N-terminal" evidence="8">
    <location>
        <begin position="102"/>
        <end position="275"/>
    </location>
</feature>
<evidence type="ECO:0000313" key="11">
    <source>
        <dbReference type="Proteomes" id="UP000289954"/>
    </source>
</evidence>
<keyword evidence="2" id="KW-0808">Transferase</keyword>
<name>A0A402DWJ4_9CELL</name>
<evidence type="ECO:0000256" key="6">
    <source>
        <dbReference type="ARBA" id="ARBA00023157"/>
    </source>
</evidence>
<evidence type="ECO:0000256" key="5">
    <source>
        <dbReference type="ARBA" id="ARBA00022840"/>
    </source>
</evidence>
<evidence type="ECO:0000256" key="7">
    <source>
        <dbReference type="ARBA" id="ARBA00023308"/>
    </source>
</evidence>
<dbReference type="GO" id="GO:0019301">
    <property type="term" value="P:rhamnose catabolic process"/>
    <property type="evidence" value="ECO:0007669"/>
    <property type="project" value="InterPro"/>
</dbReference>
<dbReference type="EMBL" id="BIMR01000448">
    <property type="protein sequence ID" value="GCE78484.1"/>
    <property type="molecule type" value="Genomic_DNA"/>
</dbReference>
<evidence type="ECO:0000259" key="8">
    <source>
        <dbReference type="Pfam" id="PF00370"/>
    </source>
</evidence>
<dbReference type="GO" id="GO:0006071">
    <property type="term" value="P:glycerol metabolic process"/>
    <property type="evidence" value="ECO:0007669"/>
    <property type="project" value="TreeGrafter"/>
</dbReference>
<dbReference type="PANTHER" id="PTHR10196:SF93">
    <property type="entry name" value="L-RHAMNULOKINASE"/>
    <property type="match status" value="1"/>
</dbReference>
<keyword evidence="4 10" id="KW-0418">Kinase</keyword>
<feature type="domain" description="Carbohydrate kinase FGGY C-terminal" evidence="9">
    <location>
        <begin position="285"/>
        <end position="477"/>
    </location>
</feature>
<dbReference type="SUPFAM" id="SSF53067">
    <property type="entry name" value="Actin-like ATPase domain"/>
    <property type="match status" value="2"/>
</dbReference>
<sequence>MGVSAFAAVDLGASSGRVIVGRVVDDGDGARVLLHEVNRFPNGPVRVPAVDVGGPGGPGGPGGSAGSGAGGATGATLRWDVLALYRGVLDGLRAATREVGTLDGVGIDSWAVDHGLLDADGALLGNPVHYRDARTDGVPDKVFATVPAAELYARTGLQVQPFNTVFQLVAAQGTAALAAARRALLIPDLLGAWLTGAQVAEVTNASTTGLLDATTRTWATDVAERLGIDPRLLPPLRDAGVLLGHVRDDVRADLGHHAPLPVWTVGSHDTASAVVAVPATDPDFAYISCGTWSLVGLELDRPVLTEASRAANFTNEAGVDGTVRHLRNVMGLWVLQESIRTWNEAGLPADLPDLLAAAAQVPPLTTVVDVDAPEFLPPGDMPARIAAAAARTGQTPPQSQAETVRCILDSLALAYRRAVRQAAALADRDVRVVHVVGGGVRNELLCRLTADATGLPVVAGPVEGAALGNVLVQARAAGVLTGSLADLRAVGARGLDLVRHEPGGAGTPGTAQWDAAEARLFS</sequence>
<evidence type="ECO:0000259" key="9">
    <source>
        <dbReference type="Pfam" id="PF02782"/>
    </source>
</evidence>
<keyword evidence="11" id="KW-1185">Reference proteome</keyword>
<dbReference type="Proteomes" id="UP000289954">
    <property type="component" value="Unassembled WGS sequence"/>
</dbReference>
<evidence type="ECO:0000313" key="10">
    <source>
        <dbReference type="EMBL" id="GCE78484.1"/>
    </source>
</evidence>
<organism evidence="10 11">
    <name type="scientific">Cellulomonas biazotea</name>
    <dbReference type="NCBI Taxonomy" id="1709"/>
    <lineage>
        <taxon>Bacteria</taxon>
        <taxon>Bacillati</taxon>
        <taxon>Actinomycetota</taxon>
        <taxon>Actinomycetes</taxon>
        <taxon>Micrococcales</taxon>
        <taxon>Cellulomonadaceae</taxon>
        <taxon>Cellulomonas</taxon>
    </lineage>
</organism>
<dbReference type="Pfam" id="PF00370">
    <property type="entry name" value="FGGY_N"/>
    <property type="match status" value="1"/>
</dbReference>
<keyword evidence="7" id="KW-0684">Rhamnose metabolism</keyword>
<dbReference type="Pfam" id="PF02782">
    <property type="entry name" value="FGGY_C"/>
    <property type="match status" value="1"/>
</dbReference>
<accession>A0A402DWJ4</accession>
<dbReference type="InterPro" id="IPR013449">
    <property type="entry name" value="Rhamnulokinase"/>
</dbReference>
<comment type="caution">
    <text evidence="10">The sequence shown here is derived from an EMBL/GenBank/DDBJ whole genome shotgun (WGS) entry which is preliminary data.</text>
</comment>
<reference evidence="10 11" key="1">
    <citation type="submission" date="2019-01" db="EMBL/GenBank/DDBJ databases">
        <title>Draft genome sequence of Cellulomonas takizawaensis strain TKZ-21.</title>
        <authorList>
            <person name="Yamamura H."/>
            <person name="Hayashi T."/>
            <person name="Hamada M."/>
            <person name="Serisawa Y."/>
            <person name="Matsuyama K."/>
            <person name="Nakagawa Y."/>
            <person name="Otoguro M."/>
            <person name="Yanagida F."/>
            <person name="Hayakawa M."/>
        </authorList>
    </citation>
    <scope>NUCLEOTIDE SEQUENCE [LARGE SCALE GENOMIC DNA]</scope>
    <source>
        <strain evidence="10 11">NBRC12680</strain>
    </source>
</reference>
<gene>
    <name evidence="10" type="ORF">CBZ_35400</name>
</gene>
<comment type="similarity">
    <text evidence="1">Belongs to the FGGY kinase family.</text>
</comment>
<dbReference type="CDD" id="cd07771">
    <property type="entry name" value="ASKHA_NBD_FGGY_RhaB-like"/>
    <property type="match status" value="1"/>
</dbReference>
<keyword evidence="6" id="KW-1015">Disulfide bond</keyword>
<evidence type="ECO:0000256" key="3">
    <source>
        <dbReference type="ARBA" id="ARBA00022741"/>
    </source>
</evidence>
<dbReference type="Gene3D" id="3.30.420.40">
    <property type="match status" value="2"/>
</dbReference>
<dbReference type="InterPro" id="IPR018485">
    <property type="entry name" value="FGGY_C"/>
</dbReference>
<dbReference type="InterPro" id="IPR018484">
    <property type="entry name" value="FGGY_N"/>
</dbReference>
<dbReference type="GO" id="GO:0005524">
    <property type="term" value="F:ATP binding"/>
    <property type="evidence" value="ECO:0007669"/>
    <property type="project" value="UniProtKB-KW"/>
</dbReference>
<dbReference type="GO" id="GO:0004370">
    <property type="term" value="F:glycerol kinase activity"/>
    <property type="evidence" value="ECO:0007669"/>
    <property type="project" value="TreeGrafter"/>
</dbReference>
<evidence type="ECO:0000256" key="2">
    <source>
        <dbReference type="ARBA" id="ARBA00022679"/>
    </source>
</evidence>
<evidence type="ECO:0000256" key="1">
    <source>
        <dbReference type="ARBA" id="ARBA00009156"/>
    </source>
</evidence>